<dbReference type="AlphaFoldDB" id="A0A0F9CEH1"/>
<gene>
    <name evidence="1" type="ORF">LCGC14_2332360</name>
</gene>
<name>A0A0F9CEH1_9ZZZZ</name>
<evidence type="ECO:0000313" key="1">
    <source>
        <dbReference type="EMBL" id="KKL47753.1"/>
    </source>
</evidence>
<sequence>LINALIDKDWKEIEEQIFQRMK</sequence>
<proteinExistence type="predicted"/>
<dbReference type="EMBL" id="LAZR01033556">
    <property type="protein sequence ID" value="KKL47753.1"/>
    <property type="molecule type" value="Genomic_DNA"/>
</dbReference>
<protein>
    <submittedName>
        <fullName evidence="1">Uncharacterized protein</fullName>
    </submittedName>
</protein>
<comment type="caution">
    <text evidence="1">The sequence shown here is derived from an EMBL/GenBank/DDBJ whole genome shotgun (WGS) entry which is preliminary data.</text>
</comment>
<organism evidence="1">
    <name type="scientific">marine sediment metagenome</name>
    <dbReference type="NCBI Taxonomy" id="412755"/>
    <lineage>
        <taxon>unclassified sequences</taxon>
        <taxon>metagenomes</taxon>
        <taxon>ecological metagenomes</taxon>
    </lineage>
</organism>
<feature type="non-terminal residue" evidence="1">
    <location>
        <position position="1"/>
    </location>
</feature>
<accession>A0A0F9CEH1</accession>
<reference evidence="1" key="1">
    <citation type="journal article" date="2015" name="Nature">
        <title>Complex archaea that bridge the gap between prokaryotes and eukaryotes.</title>
        <authorList>
            <person name="Spang A."/>
            <person name="Saw J.H."/>
            <person name="Jorgensen S.L."/>
            <person name="Zaremba-Niedzwiedzka K."/>
            <person name="Martijn J."/>
            <person name="Lind A.E."/>
            <person name="van Eijk R."/>
            <person name="Schleper C."/>
            <person name="Guy L."/>
            <person name="Ettema T.J."/>
        </authorList>
    </citation>
    <scope>NUCLEOTIDE SEQUENCE</scope>
</reference>